<evidence type="ECO:0000313" key="8">
    <source>
        <dbReference type="Proteomes" id="UP000051015"/>
    </source>
</evidence>
<proteinExistence type="inferred from homology"/>
<evidence type="ECO:0000259" key="6">
    <source>
        <dbReference type="Pfam" id="PF00425"/>
    </source>
</evidence>
<evidence type="ECO:0000256" key="2">
    <source>
        <dbReference type="ARBA" id="ARBA00005297"/>
    </source>
</evidence>
<dbReference type="EMBL" id="AYZD01000011">
    <property type="protein sequence ID" value="KRM96880.1"/>
    <property type="molecule type" value="Genomic_DNA"/>
</dbReference>
<comment type="catalytic activity">
    <reaction evidence="1">
        <text>chorismate = isochorismate</text>
        <dbReference type="Rhea" id="RHEA:18985"/>
        <dbReference type="ChEBI" id="CHEBI:29748"/>
        <dbReference type="ChEBI" id="CHEBI:29780"/>
        <dbReference type="EC" id="5.4.4.2"/>
    </reaction>
</comment>
<dbReference type="STRING" id="1423725.FC19_GL000407"/>
<dbReference type="NCBIfam" id="TIGR00543">
    <property type="entry name" value="isochor_syn"/>
    <property type="match status" value="1"/>
</dbReference>
<dbReference type="SUPFAM" id="SSF56322">
    <property type="entry name" value="ADC synthase"/>
    <property type="match status" value="1"/>
</dbReference>
<comment type="similarity">
    <text evidence="2">Belongs to the isochorismate synthase family.</text>
</comment>
<dbReference type="PANTHER" id="PTHR42839:SF2">
    <property type="entry name" value="ISOCHORISMATE SYNTHASE ENTC"/>
    <property type="match status" value="1"/>
</dbReference>
<dbReference type="InterPro" id="IPR015890">
    <property type="entry name" value="Chorismate_C"/>
</dbReference>
<evidence type="ECO:0000256" key="3">
    <source>
        <dbReference type="ARBA" id="ARBA00012824"/>
    </source>
</evidence>
<name>A0A0R2CYX8_9LACO</name>
<dbReference type="InterPro" id="IPR004561">
    <property type="entry name" value="IsoChor_synthase"/>
</dbReference>
<dbReference type="EC" id="5.4.4.2" evidence="3"/>
<keyword evidence="8" id="KW-1185">Reference proteome</keyword>
<reference evidence="7 8" key="1">
    <citation type="journal article" date="2015" name="Genome Announc.">
        <title>Expanding the biotechnology potential of lactobacilli through comparative genomics of 213 strains and associated genera.</title>
        <authorList>
            <person name="Sun Z."/>
            <person name="Harris H.M."/>
            <person name="McCann A."/>
            <person name="Guo C."/>
            <person name="Argimon S."/>
            <person name="Zhang W."/>
            <person name="Yang X."/>
            <person name="Jeffery I.B."/>
            <person name="Cooney J.C."/>
            <person name="Kagawa T.F."/>
            <person name="Liu W."/>
            <person name="Song Y."/>
            <person name="Salvetti E."/>
            <person name="Wrobel A."/>
            <person name="Rasinkangas P."/>
            <person name="Parkhill J."/>
            <person name="Rea M.C."/>
            <person name="O'Sullivan O."/>
            <person name="Ritari J."/>
            <person name="Douillard F.P."/>
            <person name="Paul Ross R."/>
            <person name="Yang R."/>
            <person name="Briner A.E."/>
            <person name="Felis G.E."/>
            <person name="de Vos W.M."/>
            <person name="Barrangou R."/>
            <person name="Klaenhammer T.R."/>
            <person name="Caufield P.W."/>
            <person name="Cui Y."/>
            <person name="Zhang H."/>
            <person name="O'Toole P.W."/>
        </authorList>
    </citation>
    <scope>NUCLEOTIDE SEQUENCE [LARGE SCALE GENOMIC DNA]</scope>
    <source>
        <strain evidence="7 8">DSM 21051</strain>
    </source>
</reference>
<dbReference type="GO" id="GO:0008909">
    <property type="term" value="F:isochorismate synthase activity"/>
    <property type="evidence" value="ECO:0007669"/>
    <property type="project" value="UniProtKB-EC"/>
</dbReference>
<dbReference type="Gene3D" id="3.60.120.10">
    <property type="entry name" value="Anthranilate synthase"/>
    <property type="match status" value="1"/>
</dbReference>
<dbReference type="Proteomes" id="UP000051015">
    <property type="component" value="Unassembled WGS sequence"/>
</dbReference>
<dbReference type="AlphaFoldDB" id="A0A0R2CYX8"/>
<sequence>MNQPIFYLRTELPNIKLKKMLSLMTEWQTGFIFQAPSNNTIRLAYGALAERYFTKNEDQFDALRSWQSDLKAQLATPSSTSEGQPALVGSFAFNPTSEKSNVFWGKLAQGYFFLPKYTVIKSGNSTALITCSFDAATLEEESKLFAQKLQRMPSCSLTLAEHAPLVKNDTTLDQWAAAVAATTAKIQQHQLDKVVLARSLETNFNDVIEPLAVWRKLTLTQPQTYHILLKTAWGSFISATPERFAKFQEHRFQTAAVAGTIRRGQTRTEDDCLGTQLLKDHKNLQEQNYVLQTISNTLRKHGLTVRYSKHPQLLKNPNVQHLYTPIMANGSFELFKVLHDLHPTPALGGLPRKKALRQIEQVEPVTRGLFGSPLGYFQFDGTGELAVGIRSALLTGSSAHLFAGAGIVSESIPQQEVAETQLKFRPLLHVLGDQNEEHTDID</sequence>
<dbReference type="PANTHER" id="PTHR42839">
    <property type="entry name" value="ISOCHORISMATE SYNTHASE ENTC"/>
    <property type="match status" value="1"/>
</dbReference>
<evidence type="ECO:0000256" key="5">
    <source>
        <dbReference type="ARBA" id="ARBA00041564"/>
    </source>
</evidence>
<dbReference type="PATRIC" id="fig|1423725.3.peg.419"/>
<keyword evidence="4" id="KW-0413">Isomerase</keyword>
<evidence type="ECO:0000313" key="7">
    <source>
        <dbReference type="EMBL" id="KRM96880.1"/>
    </source>
</evidence>
<protein>
    <recommendedName>
        <fullName evidence="3">isochorismate synthase</fullName>
        <ecNumber evidence="3">5.4.4.2</ecNumber>
    </recommendedName>
    <alternativeName>
        <fullName evidence="5">Isochorismate mutase</fullName>
    </alternativeName>
</protein>
<gene>
    <name evidence="7" type="ORF">FC19_GL000407</name>
</gene>
<accession>A0A0R2CYX8</accession>
<dbReference type="Pfam" id="PF00425">
    <property type="entry name" value="Chorismate_bind"/>
    <property type="match status" value="1"/>
</dbReference>
<dbReference type="InterPro" id="IPR005801">
    <property type="entry name" value="ADC_synthase"/>
</dbReference>
<organism evidence="7 8">
    <name type="scientific">Liquorilactobacillus aquaticus DSM 21051</name>
    <dbReference type="NCBI Taxonomy" id="1423725"/>
    <lineage>
        <taxon>Bacteria</taxon>
        <taxon>Bacillati</taxon>
        <taxon>Bacillota</taxon>
        <taxon>Bacilli</taxon>
        <taxon>Lactobacillales</taxon>
        <taxon>Lactobacillaceae</taxon>
        <taxon>Liquorilactobacillus</taxon>
    </lineage>
</organism>
<comment type="caution">
    <text evidence="7">The sequence shown here is derived from an EMBL/GenBank/DDBJ whole genome shotgun (WGS) entry which is preliminary data.</text>
</comment>
<dbReference type="RefSeq" id="WP_057875456.1">
    <property type="nucleotide sequence ID" value="NZ_AYZD01000011.1"/>
</dbReference>
<feature type="domain" description="Chorismate-utilising enzyme C-terminal" evidence="6">
    <location>
        <begin position="173"/>
        <end position="423"/>
    </location>
</feature>
<evidence type="ECO:0000256" key="1">
    <source>
        <dbReference type="ARBA" id="ARBA00000799"/>
    </source>
</evidence>
<evidence type="ECO:0000256" key="4">
    <source>
        <dbReference type="ARBA" id="ARBA00023235"/>
    </source>
</evidence>